<dbReference type="Proteomes" id="UP000663305">
    <property type="component" value="Chromosome"/>
</dbReference>
<proteinExistence type="predicted"/>
<sequence length="133" mass="14391">MTERVKGTTVIENNGDQSLAVSITVVKDTYDATIETSVPAGETHVRRDFVDADAGEIVTLSARLGDSGDPTMFELLPTGGENNARAEVARLTVQNAVEASAQWTAERGNGDCSEQILWRPPFLSVQPRHDSYV</sequence>
<evidence type="ECO:0000313" key="1">
    <source>
        <dbReference type="EMBL" id="QSG12336.1"/>
    </source>
</evidence>
<reference evidence="1" key="1">
    <citation type="submission" date="2020-11" db="EMBL/GenBank/DDBJ databases">
        <title>Carbohydrate-dependent, anaerobic sulfur respiration: A novel catabolism in halophilic archaea.</title>
        <authorList>
            <person name="Sorokin D.Y."/>
            <person name="Messina E."/>
            <person name="Smedile F."/>
            <person name="La Cono V."/>
            <person name="Hallsworth J.E."/>
            <person name="Yakimov M.M."/>
        </authorList>
    </citation>
    <scope>NUCLEOTIDE SEQUENCE</scope>
    <source>
        <strain evidence="1">HSR-Bgl</strain>
    </source>
</reference>
<evidence type="ECO:0000313" key="2">
    <source>
        <dbReference type="Proteomes" id="UP000663305"/>
    </source>
</evidence>
<organism evidence="1 2">
    <name type="scientific">Halapricum desulfuricans</name>
    <dbReference type="NCBI Taxonomy" id="2841257"/>
    <lineage>
        <taxon>Archaea</taxon>
        <taxon>Methanobacteriati</taxon>
        <taxon>Methanobacteriota</taxon>
        <taxon>Stenosarchaea group</taxon>
        <taxon>Halobacteria</taxon>
        <taxon>Halobacteriales</taxon>
        <taxon>Haloarculaceae</taxon>
        <taxon>Halapricum</taxon>
    </lineage>
</organism>
<gene>
    <name evidence="1" type="ORF">HSBGL_1926</name>
</gene>
<dbReference type="EMBL" id="CP064789">
    <property type="protein sequence ID" value="QSG12336.1"/>
    <property type="molecule type" value="Genomic_DNA"/>
</dbReference>
<name>A0A897NQ66_9EURY</name>
<protein>
    <submittedName>
        <fullName evidence="1">Uncharacterized protein</fullName>
    </submittedName>
</protein>
<accession>A0A897NQ66</accession>
<dbReference type="AlphaFoldDB" id="A0A897NQ66"/>